<keyword evidence="4 8" id="KW-0418">Kinase</keyword>
<dbReference type="Pfam" id="PF02518">
    <property type="entry name" value="HATPase_c"/>
    <property type="match status" value="1"/>
</dbReference>
<dbReference type="SUPFAM" id="SSF47384">
    <property type="entry name" value="Homodimeric domain of signal transducing histidine kinase"/>
    <property type="match status" value="1"/>
</dbReference>
<evidence type="ECO:0000256" key="3">
    <source>
        <dbReference type="ARBA" id="ARBA00022679"/>
    </source>
</evidence>
<evidence type="ECO:0000313" key="9">
    <source>
        <dbReference type="Proteomes" id="UP000826709"/>
    </source>
</evidence>
<evidence type="ECO:0000313" key="8">
    <source>
        <dbReference type="EMBL" id="QYZ80462.1"/>
    </source>
</evidence>
<evidence type="ECO:0000256" key="4">
    <source>
        <dbReference type="ARBA" id="ARBA00022777"/>
    </source>
</evidence>
<dbReference type="Proteomes" id="UP000826709">
    <property type="component" value="Chromosome"/>
</dbReference>
<dbReference type="SMART" id="SM00387">
    <property type="entry name" value="HATPase_c"/>
    <property type="match status" value="1"/>
</dbReference>
<sequence>MVRALKENIRRAQESEEALKKYSEDLEGIVDTRTAELKEANEEANLYLDIMSHDINNANAVSLGYAQLLLLNLPAKERDEADRIRKSILRSSGIIQNVATIRRIRQDAPPLRSMDLDRVIREEAAHHPAGAVGYEGEKVLVWADVLLPEVFSNLVGNALKFMEEGGEVRIRVEDRGEEVLVSVEDTGPGIPDAMKETVFNRFKKGENKRSGKGLGLYIVRSLVERYGGMVWADDRVEGNPEEGAAVRFTLKKVREKGEGRQA</sequence>
<feature type="coiled-coil region" evidence="6">
    <location>
        <begin position="2"/>
        <end position="43"/>
    </location>
</feature>
<feature type="domain" description="Histidine kinase" evidence="7">
    <location>
        <begin position="50"/>
        <end position="254"/>
    </location>
</feature>
<gene>
    <name evidence="8" type="ORF">E2N92_11565</name>
</gene>
<evidence type="ECO:0000256" key="1">
    <source>
        <dbReference type="ARBA" id="ARBA00000085"/>
    </source>
</evidence>
<keyword evidence="6" id="KW-0175">Coiled coil</keyword>
<organism evidence="8 9">
    <name type="scientific">Methanofollis formosanus</name>
    <dbReference type="NCBI Taxonomy" id="299308"/>
    <lineage>
        <taxon>Archaea</taxon>
        <taxon>Methanobacteriati</taxon>
        <taxon>Methanobacteriota</taxon>
        <taxon>Stenosarchaea group</taxon>
        <taxon>Methanomicrobia</taxon>
        <taxon>Methanomicrobiales</taxon>
        <taxon>Methanomicrobiaceae</taxon>
        <taxon>Methanofollis</taxon>
    </lineage>
</organism>
<dbReference type="PANTHER" id="PTHR43711">
    <property type="entry name" value="TWO-COMPONENT HISTIDINE KINASE"/>
    <property type="match status" value="1"/>
</dbReference>
<reference evidence="8" key="2">
    <citation type="submission" date="2019-03" db="EMBL/GenBank/DDBJ databases">
        <authorList>
            <person name="Chen S.-C."/>
            <person name="Wu S.-Y."/>
            <person name="Lai M.-C."/>
        </authorList>
    </citation>
    <scope>NUCLEOTIDE SEQUENCE</scope>
    <source>
        <strain evidence="8">ML15</strain>
    </source>
</reference>
<name>A0A8G1EHY5_9EURY</name>
<keyword evidence="3" id="KW-0808">Transferase</keyword>
<evidence type="ECO:0000256" key="6">
    <source>
        <dbReference type="SAM" id="Coils"/>
    </source>
</evidence>
<dbReference type="CDD" id="cd00075">
    <property type="entry name" value="HATPase"/>
    <property type="match status" value="1"/>
</dbReference>
<dbReference type="InterPro" id="IPR036097">
    <property type="entry name" value="HisK_dim/P_sf"/>
</dbReference>
<dbReference type="AlphaFoldDB" id="A0A8G1EHY5"/>
<dbReference type="InterPro" id="IPR036890">
    <property type="entry name" value="HATPase_C_sf"/>
</dbReference>
<reference evidence="8" key="1">
    <citation type="journal article" date="2005" name="Int. J. Syst. Evol. Microbiol.">
        <title>Methanofollis formosanus sp. nov., isolated from a fish pond.</title>
        <authorList>
            <person name="Wu S.Y."/>
            <person name="Chen S.C."/>
            <person name="Lai M.C."/>
        </authorList>
    </citation>
    <scope>NUCLEOTIDE SEQUENCE</scope>
    <source>
        <strain evidence="8">ML15</strain>
    </source>
</reference>
<dbReference type="Gene3D" id="1.10.287.130">
    <property type="match status" value="1"/>
</dbReference>
<dbReference type="GO" id="GO:0000155">
    <property type="term" value="F:phosphorelay sensor kinase activity"/>
    <property type="evidence" value="ECO:0007669"/>
    <property type="project" value="InterPro"/>
</dbReference>
<dbReference type="PANTHER" id="PTHR43711:SF1">
    <property type="entry name" value="HISTIDINE KINASE 1"/>
    <property type="match status" value="1"/>
</dbReference>
<comment type="catalytic activity">
    <reaction evidence="1">
        <text>ATP + protein L-histidine = ADP + protein N-phospho-L-histidine.</text>
        <dbReference type="EC" id="2.7.13.3"/>
    </reaction>
</comment>
<dbReference type="KEGG" id="mfk:E2N92_11565"/>
<dbReference type="InterPro" id="IPR003594">
    <property type="entry name" value="HATPase_dom"/>
</dbReference>
<dbReference type="EMBL" id="CP037968">
    <property type="protein sequence ID" value="QYZ80462.1"/>
    <property type="molecule type" value="Genomic_DNA"/>
</dbReference>
<keyword evidence="5" id="KW-0902">Two-component regulatory system</keyword>
<dbReference type="InterPro" id="IPR004358">
    <property type="entry name" value="Sig_transdc_His_kin-like_C"/>
</dbReference>
<keyword evidence="9" id="KW-1185">Reference proteome</keyword>
<dbReference type="Gene3D" id="3.30.565.10">
    <property type="entry name" value="Histidine kinase-like ATPase, C-terminal domain"/>
    <property type="match status" value="1"/>
</dbReference>
<dbReference type="SUPFAM" id="SSF55874">
    <property type="entry name" value="ATPase domain of HSP90 chaperone/DNA topoisomerase II/histidine kinase"/>
    <property type="match status" value="1"/>
</dbReference>
<dbReference type="EC" id="2.7.13.3" evidence="2"/>
<dbReference type="InterPro" id="IPR050736">
    <property type="entry name" value="Sensor_HK_Regulatory"/>
</dbReference>
<dbReference type="InterPro" id="IPR005467">
    <property type="entry name" value="His_kinase_dom"/>
</dbReference>
<dbReference type="PRINTS" id="PR00344">
    <property type="entry name" value="BCTRLSENSOR"/>
</dbReference>
<evidence type="ECO:0000256" key="5">
    <source>
        <dbReference type="ARBA" id="ARBA00023012"/>
    </source>
</evidence>
<evidence type="ECO:0000259" key="7">
    <source>
        <dbReference type="PROSITE" id="PS50109"/>
    </source>
</evidence>
<evidence type="ECO:0000256" key="2">
    <source>
        <dbReference type="ARBA" id="ARBA00012438"/>
    </source>
</evidence>
<dbReference type="PROSITE" id="PS50109">
    <property type="entry name" value="HIS_KIN"/>
    <property type="match status" value="1"/>
</dbReference>
<accession>A0A8G1EHY5</accession>
<proteinExistence type="predicted"/>
<protein>
    <recommendedName>
        <fullName evidence="2">histidine kinase</fullName>
        <ecNumber evidence="2">2.7.13.3</ecNumber>
    </recommendedName>
</protein>